<dbReference type="InterPro" id="IPR027640">
    <property type="entry name" value="Kinesin-like_fam"/>
</dbReference>
<dbReference type="OrthoDB" id="3176171at2759"/>
<feature type="region of interest" description="Disordered" evidence="4">
    <location>
        <begin position="74"/>
        <end position="232"/>
    </location>
</feature>
<dbReference type="GO" id="GO:0005524">
    <property type="term" value="F:ATP binding"/>
    <property type="evidence" value="ECO:0007669"/>
    <property type="project" value="InterPro"/>
</dbReference>
<keyword evidence="1" id="KW-0175">Coiled coil</keyword>
<feature type="compositionally biased region" description="Acidic residues" evidence="4">
    <location>
        <begin position="120"/>
        <end position="130"/>
    </location>
</feature>
<feature type="compositionally biased region" description="Low complexity" evidence="4">
    <location>
        <begin position="78"/>
        <end position="117"/>
    </location>
</feature>
<dbReference type="GO" id="GO:0008017">
    <property type="term" value="F:microtubule binding"/>
    <property type="evidence" value="ECO:0007669"/>
    <property type="project" value="InterPro"/>
</dbReference>
<evidence type="ECO:0000256" key="4">
    <source>
        <dbReference type="SAM" id="MobiDB-lite"/>
    </source>
</evidence>
<comment type="similarity">
    <text evidence="3">Belongs to the TRAFAC class myosin-kinesin ATPase superfamily. Kinesin family.</text>
</comment>
<evidence type="ECO:0000256" key="1">
    <source>
        <dbReference type="ARBA" id="ARBA00023054"/>
    </source>
</evidence>
<sequence length="397" mass="43125">MLACLSPLDTSFEENLSTLQYACTAGRIRNRPAVNLDPATLLIRQLRGEVQKLKGQLAEAQEYVLRVTGSPLPPSIFGQSPVGGPRPVRGPASSSRVVDTAVTTPTKTTAAAGASARVTEEEELASDDEECRLPRVDSVQSAGEARSSRVSNARRHEERSLASPCSEPSRTPPPPPSRRPPQPPQQQQHQQQQHQQQQNQQQQRQRQQQQLQQQHQQQQQQLSPSAVVGPSEALAGSLPAEVHTPPSGTSDGGDWQWLSKEDLAERLCEAVAALQATAAENSSLRRDCEASKDQRDVLHHQVADLEQELLMAQDGGLRRGFLCDSSHEDGAAYGFEAQFGAGRGTAEVSALATMHSSLFFDVLNMREEIKAMDAMAYKGKSNMAGISACSTTARARR</sequence>
<dbReference type="InterPro" id="IPR036961">
    <property type="entry name" value="Kinesin_motor_dom_sf"/>
</dbReference>
<reference evidence="6" key="1">
    <citation type="submission" date="2021-02" db="EMBL/GenBank/DDBJ databases">
        <authorList>
            <person name="Dougan E. K."/>
            <person name="Rhodes N."/>
            <person name="Thang M."/>
            <person name="Chan C."/>
        </authorList>
    </citation>
    <scope>NUCLEOTIDE SEQUENCE</scope>
</reference>
<dbReference type="SUPFAM" id="SSF52540">
    <property type="entry name" value="P-loop containing nucleoside triphosphate hydrolases"/>
    <property type="match status" value="1"/>
</dbReference>
<accession>A0A813H4E5</accession>
<evidence type="ECO:0000259" key="5">
    <source>
        <dbReference type="PROSITE" id="PS50067"/>
    </source>
</evidence>
<evidence type="ECO:0000256" key="2">
    <source>
        <dbReference type="ARBA" id="ARBA00023175"/>
    </source>
</evidence>
<dbReference type="PANTHER" id="PTHR47968">
    <property type="entry name" value="CENTROMERE PROTEIN E"/>
    <property type="match status" value="1"/>
</dbReference>
<keyword evidence="2" id="KW-0505">Motor protein</keyword>
<comment type="caution">
    <text evidence="6">The sequence shown here is derived from an EMBL/GenBank/DDBJ whole genome shotgun (WGS) entry which is preliminary data.</text>
</comment>
<feature type="compositionally biased region" description="Pro residues" evidence="4">
    <location>
        <begin position="170"/>
        <end position="184"/>
    </location>
</feature>
<dbReference type="AlphaFoldDB" id="A0A813H4E5"/>
<dbReference type="GO" id="GO:0007018">
    <property type="term" value="P:microtubule-based movement"/>
    <property type="evidence" value="ECO:0007669"/>
    <property type="project" value="InterPro"/>
</dbReference>
<proteinExistence type="inferred from homology"/>
<evidence type="ECO:0000313" key="6">
    <source>
        <dbReference type="EMBL" id="CAE8632521.1"/>
    </source>
</evidence>
<dbReference type="SUPFAM" id="SSF81995">
    <property type="entry name" value="beta-sandwich domain of Sec23/24"/>
    <property type="match status" value="1"/>
</dbReference>
<dbReference type="EMBL" id="CAJNNV010030435">
    <property type="protein sequence ID" value="CAE8632521.1"/>
    <property type="molecule type" value="Genomic_DNA"/>
</dbReference>
<dbReference type="InterPro" id="IPR027417">
    <property type="entry name" value="P-loop_NTPase"/>
</dbReference>
<feature type="domain" description="Kinesin motor" evidence="5">
    <location>
        <begin position="1"/>
        <end position="28"/>
    </location>
</feature>
<name>A0A813H4E5_POLGL</name>
<protein>
    <recommendedName>
        <fullName evidence="5">Kinesin motor domain-containing protein</fullName>
    </recommendedName>
</protein>
<evidence type="ECO:0000313" key="7">
    <source>
        <dbReference type="Proteomes" id="UP000654075"/>
    </source>
</evidence>
<feature type="compositionally biased region" description="Low complexity" evidence="4">
    <location>
        <begin position="185"/>
        <end position="221"/>
    </location>
</feature>
<dbReference type="PROSITE" id="PS50067">
    <property type="entry name" value="KINESIN_MOTOR_2"/>
    <property type="match status" value="1"/>
</dbReference>
<comment type="caution">
    <text evidence="3">Lacks conserved residue(s) required for the propagation of feature annotation.</text>
</comment>
<dbReference type="Gene3D" id="3.40.850.10">
    <property type="entry name" value="Kinesin motor domain"/>
    <property type="match status" value="1"/>
</dbReference>
<evidence type="ECO:0000256" key="3">
    <source>
        <dbReference type="PROSITE-ProRule" id="PRU00283"/>
    </source>
</evidence>
<dbReference type="PANTHER" id="PTHR47968:SF75">
    <property type="entry name" value="CENTROMERE-ASSOCIATED PROTEIN E"/>
    <property type="match status" value="1"/>
</dbReference>
<gene>
    <name evidence="6" type="ORF">PGLA1383_LOCUS48467</name>
</gene>
<keyword evidence="7" id="KW-1185">Reference proteome</keyword>
<dbReference type="GO" id="GO:0003777">
    <property type="term" value="F:microtubule motor activity"/>
    <property type="evidence" value="ECO:0007669"/>
    <property type="project" value="InterPro"/>
</dbReference>
<organism evidence="6 7">
    <name type="scientific">Polarella glacialis</name>
    <name type="common">Dinoflagellate</name>
    <dbReference type="NCBI Taxonomy" id="89957"/>
    <lineage>
        <taxon>Eukaryota</taxon>
        <taxon>Sar</taxon>
        <taxon>Alveolata</taxon>
        <taxon>Dinophyceae</taxon>
        <taxon>Suessiales</taxon>
        <taxon>Suessiaceae</taxon>
        <taxon>Polarella</taxon>
    </lineage>
</organism>
<dbReference type="Proteomes" id="UP000654075">
    <property type="component" value="Unassembled WGS sequence"/>
</dbReference>
<dbReference type="InterPro" id="IPR001752">
    <property type="entry name" value="Kinesin_motor_dom"/>
</dbReference>